<comment type="caution">
    <text evidence="2">The sequence shown here is derived from an EMBL/GenBank/DDBJ whole genome shotgun (WGS) entry which is preliminary data.</text>
</comment>
<evidence type="ECO:0000313" key="3">
    <source>
        <dbReference type="Proteomes" id="UP000004848"/>
    </source>
</evidence>
<sequence>MAQSSKKTDYFPFLPLVPGSLVMLAIVAYPLFEPFRLSFTNTSMSSNYEYVGLENYEKLMSRGSRMVRAVAPTHS</sequence>
<dbReference type="OrthoDB" id="9805108at2"/>
<organism evidence="2 3">
    <name type="scientific">Roseibium aggregatum (strain ATCC 25650 / DSM 13394 / JCM 20685 / NBRC 16684 / NCIMB 2208 / IAM 12614 / B1)</name>
    <name type="common">Stappia aggregata</name>
    <dbReference type="NCBI Taxonomy" id="384765"/>
    <lineage>
        <taxon>Bacteria</taxon>
        <taxon>Pseudomonadati</taxon>
        <taxon>Pseudomonadota</taxon>
        <taxon>Alphaproteobacteria</taxon>
        <taxon>Hyphomicrobiales</taxon>
        <taxon>Stappiaceae</taxon>
        <taxon>Roseibium</taxon>
    </lineage>
</organism>
<dbReference type="GeneID" id="68850352"/>
<dbReference type="RefSeq" id="WP_006933193.1">
    <property type="nucleotide sequence ID" value="NZ_AAUW01000004.1"/>
</dbReference>
<dbReference type="EMBL" id="AAUW01000004">
    <property type="protein sequence ID" value="EAV45031.1"/>
    <property type="molecule type" value="Genomic_DNA"/>
</dbReference>
<evidence type="ECO:0000313" key="2">
    <source>
        <dbReference type="EMBL" id="EAV45031.1"/>
    </source>
</evidence>
<keyword evidence="1" id="KW-0812">Transmembrane</keyword>
<dbReference type="AlphaFoldDB" id="A0NQH3"/>
<gene>
    <name evidence="2" type="ORF">SIAM614_13488</name>
</gene>
<feature type="transmembrane region" description="Helical" evidence="1">
    <location>
        <begin position="12"/>
        <end position="32"/>
    </location>
</feature>
<dbReference type="Proteomes" id="UP000004848">
    <property type="component" value="Unassembled WGS sequence"/>
</dbReference>
<protein>
    <recommendedName>
        <fullName evidence="4">Sugar ABC transporter permease</fullName>
    </recommendedName>
</protein>
<accession>A0NQH3</accession>
<evidence type="ECO:0000256" key="1">
    <source>
        <dbReference type="SAM" id="Phobius"/>
    </source>
</evidence>
<keyword evidence="1" id="KW-0472">Membrane</keyword>
<evidence type="ECO:0008006" key="4">
    <source>
        <dbReference type="Google" id="ProtNLM"/>
    </source>
</evidence>
<name>A0NQH3_ROSAI</name>
<reference evidence="2 3" key="1">
    <citation type="submission" date="2006-05" db="EMBL/GenBank/DDBJ databases">
        <authorList>
            <person name="King G."/>
            <person name="Ferriera S."/>
            <person name="Johnson J."/>
            <person name="Kravitz S."/>
            <person name="Beeson K."/>
            <person name="Sutton G."/>
            <person name="Rogers Y.-H."/>
            <person name="Friedman R."/>
            <person name="Frazier M."/>
            <person name="Venter J.C."/>
        </authorList>
    </citation>
    <scope>NUCLEOTIDE SEQUENCE [LARGE SCALE GENOMIC DNA]</scope>
    <source>
        <strain evidence="3">ATCC 25650 / DSM 13394 / JCM 20685 / NBRC 16684 / NCIMB 2208 / IAM 12614 / B1</strain>
    </source>
</reference>
<proteinExistence type="predicted"/>
<keyword evidence="1" id="KW-1133">Transmembrane helix</keyword>